<dbReference type="PANTHER" id="PTHR30606">
    <property type="entry name" value="LIPID A BIOSYNTHESIS LAUROYL ACYLTRANSFERASE"/>
    <property type="match status" value="1"/>
</dbReference>
<evidence type="ECO:0000256" key="6">
    <source>
        <dbReference type="ARBA" id="ARBA00023315"/>
    </source>
</evidence>
<organism evidence="7 8">
    <name type="scientific">Tenuifilum thalassicum</name>
    <dbReference type="NCBI Taxonomy" id="2590900"/>
    <lineage>
        <taxon>Bacteria</taxon>
        <taxon>Pseudomonadati</taxon>
        <taxon>Bacteroidota</taxon>
        <taxon>Bacteroidia</taxon>
        <taxon>Bacteroidales</taxon>
        <taxon>Tenuifilaceae</taxon>
        <taxon>Tenuifilum</taxon>
    </lineage>
</organism>
<dbReference type="Pfam" id="PF03279">
    <property type="entry name" value="Lip_A_acyltrans"/>
    <property type="match status" value="1"/>
</dbReference>
<dbReference type="PANTHER" id="PTHR30606:SF10">
    <property type="entry name" value="PHOSPHATIDYLINOSITOL MANNOSIDE ACYLTRANSFERASE"/>
    <property type="match status" value="1"/>
</dbReference>
<dbReference type="Proteomes" id="UP000500961">
    <property type="component" value="Chromosome"/>
</dbReference>
<evidence type="ECO:0000313" key="8">
    <source>
        <dbReference type="Proteomes" id="UP000500961"/>
    </source>
</evidence>
<dbReference type="CDD" id="cd07984">
    <property type="entry name" value="LPLAT_LABLAT-like"/>
    <property type="match status" value="1"/>
</dbReference>
<dbReference type="GO" id="GO:0009247">
    <property type="term" value="P:glycolipid biosynthetic process"/>
    <property type="evidence" value="ECO:0007669"/>
    <property type="project" value="UniProtKB-ARBA"/>
</dbReference>
<sequence length="302" mass="36340">MNKFLHAISFYIFKILTFPFKFMPLRWLYVISDLMYFIIYRILKYRVEVVKKNLRNSFPEKSEKELLEIERKFYKHFCDLFVEQFYIMYASPKQAKRLFKIKNIALLDQYYEKGNSVVVAGGHYGNWELYSLLGLYLKHQLLGVYKPLTNKYYEKFVNKARERFGAIAVPMKETARTAIEYARDGKLFFLGLIADQTPARGEIRYWTTFLNQDTPVFLGTEKIARKLNQPVFFCNMRKVKRGFYEIELELLTNTPLQTEPFEITEMHVHALERLINEAPEYWLWSHRRWKHSRIKDHSQNES</sequence>
<proteinExistence type="predicted"/>
<accession>A0A7D3XKL3</accession>
<keyword evidence="4 7" id="KW-0808">Transferase</keyword>
<evidence type="ECO:0000256" key="3">
    <source>
        <dbReference type="ARBA" id="ARBA00022519"/>
    </source>
</evidence>
<dbReference type="RefSeq" id="WP_173073567.1">
    <property type="nucleotide sequence ID" value="NZ_CP041345.1"/>
</dbReference>
<dbReference type="EMBL" id="CP041345">
    <property type="protein sequence ID" value="QKG79635.1"/>
    <property type="molecule type" value="Genomic_DNA"/>
</dbReference>
<dbReference type="AlphaFoldDB" id="A0A7D3XKL3"/>
<evidence type="ECO:0000256" key="1">
    <source>
        <dbReference type="ARBA" id="ARBA00004533"/>
    </source>
</evidence>
<gene>
    <name evidence="7" type="ORF">FHG85_04950</name>
</gene>
<dbReference type="GO" id="GO:0005886">
    <property type="term" value="C:plasma membrane"/>
    <property type="evidence" value="ECO:0007669"/>
    <property type="project" value="UniProtKB-SubCell"/>
</dbReference>
<keyword evidence="3" id="KW-0997">Cell inner membrane</keyword>
<name>A0A7D3XKL3_9BACT</name>
<keyword evidence="8" id="KW-1185">Reference proteome</keyword>
<reference evidence="7 8" key="1">
    <citation type="submission" date="2019-07" db="EMBL/GenBank/DDBJ databases">
        <title>Thalassofilum flectens gen. nov., sp. nov., a novel moderate thermophilic anaerobe from a shallow sea hot spring in Kunashir Island (Russia), representing a new family in the order Bacteroidales, and proposal of Thalassofilacea fam. nov.</title>
        <authorList>
            <person name="Kochetkova T.V."/>
            <person name="Podosokorskaya O.A."/>
            <person name="Novikov A."/>
            <person name="Elcheninov A.G."/>
            <person name="Toshchakov S.V."/>
            <person name="Kublanov I.V."/>
        </authorList>
    </citation>
    <scope>NUCLEOTIDE SEQUENCE [LARGE SCALE GENOMIC DNA]</scope>
    <source>
        <strain evidence="7 8">38-H</strain>
    </source>
</reference>
<keyword evidence="6 7" id="KW-0012">Acyltransferase</keyword>
<dbReference type="InterPro" id="IPR004960">
    <property type="entry name" value="LipA_acyltrans"/>
</dbReference>
<dbReference type="KEGG" id="ttz:FHG85_04950"/>
<evidence type="ECO:0000256" key="2">
    <source>
        <dbReference type="ARBA" id="ARBA00022475"/>
    </source>
</evidence>
<evidence type="ECO:0000256" key="4">
    <source>
        <dbReference type="ARBA" id="ARBA00022679"/>
    </source>
</evidence>
<keyword evidence="5" id="KW-0472">Membrane</keyword>
<evidence type="ECO:0000256" key="5">
    <source>
        <dbReference type="ARBA" id="ARBA00023136"/>
    </source>
</evidence>
<comment type="subcellular location">
    <subcellularLocation>
        <location evidence="1">Cell inner membrane</location>
    </subcellularLocation>
</comment>
<protein>
    <submittedName>
        <fullName evidence="7">Lipid A biosynthesis acyltransferase</fullName>
    </submittedName>
</protein>
<dbReference type="GO" id="GO:0016746">
    <property type="term" value="F:acyltransferase activity"/>
    <property type="evidence" value="ECO:0007669"/>
    <property type="project" value="UniProtKB-KW"/>
</dbReference>
<keyword evidence="2" id="KW-1003">Cell membrane</keyword>
<evidence type="ECO:0000313" key="7">
    <source>
        <dbReference type="EMBL" id="QKG79635.1"/>
    </source>
</evidence>